<dbReference type="Gene3D" id="2.30.30.240">
    <property type="entry name" value="PRC-barrel domain"/>
    <property type="match status" value="1"/>
</dbReference>
<comment type="function">
    <text evidence="5">An accessory protein needed during the final step in the assembly of 30S ribosomal subunit, possibly for assembly of the head region. Essential for efficient processing of 16S rRNA. May be needed both before and after RbfA during the maturation of 16S rRNA. It has affinity for free ribosomal 30S subunits but not for 70S ribosomes.</text>
</comment>
<name>A0A1S2L755_9BACI</name>
<keyword evidence="4 5" id="KW-0143">Chaperone</keyword>
<evidence type="ECO:0000256" key="3">
    <source>
        <dbReference type="ARBA" id="ARBA00022552"/>
    </source>
</evidence>
<dbReference type="HAMAP" id="MF_00014">
    <property type="entry name" value="Ribosome_mat_RimM"/>
    <property type="match status" value="1"/>
</dbReference>
<proteinExistence type="inferred from homology"/>
<keyword evidence="3 5" id="KW-0698">rRNA processing</keyword>
<organism evidence="8 10">
    <name type="scientific">Anaerobacillus isosaccharinicus</name>
    <dbReference type="NCBI Taxonomy" id="1532552"/>
    <lineage>
        <taxon>Bacteria</taxon>
        <taxon>Bacillati</taxon>
        <taxon>Bacillota</taxon>
        <taxon>Bacilli</taxon>
        <taxon>Bacillales</taxon>
        <taxon>Bacillaceae</taxon>
        <taxon>Anaerobacillus</taxon>
    </lineage>
</organism>
<dbReference type="EMBL" id="CP063356">
    <property type="protein sequence ID" value="QOY34445.1"/>
    <property type="molecule type" value="Genomic_DNA"/>
</dbReference>
<sequence>MTKWFNVGKVVNTHGVRGEVRVISSTDFADERFALGSTLYLEHENFKDKVKLKVTSHRQHKNFDLLTFENYPNINDVIVFKGGFLQVPEDQLSDLEDEEYYYHEIIGCTVFTEEGDELGKIREILATGANDVWIVQRKNGGKDLLIPYIEQVVKQVNIDEKRVVIHLMEGLE</sequence>
<keyword evidence="1 5" id="KW-0963">Cytoplasm</keyword>
<evidence type="ECO:0000256" key="1">
    <source>
        <dbReference type="ARBA" id="ARBA00022490"/>
    </source>
</evidence>
<feature type="domain" description="RimM N-terminal" evidence="6">
    <location>
        <begin position="7"/>
        <end position="91"/>
    </location>
</feature>
<feature type="domain" description="PRC-barrel" evidence="7">
    <location>
        <begin position="98"/>
        <end position="171"/>
    </location>
</feature>
<dbReference type="RefSeq" id="WP_071318667.1">
    <property type="nucleotide sequence ID" value="NZ_CP063356.2"/>
</dbReference>
<dbReference type="InterPro" id="IPR009000">
    <property type="entry name" value="Transl_B-barrel_sf"/>
</dbReference>
<reference evidence="9 10" key="3">
    <citation type="journal article" date="2019" name="Int. J. Syst. Evol. Microbiol.">
        <title>Anaerobacillus isosaccharinicus sp. nov., an alkaliphilic bacterium which degrades isosaccharinic acid.</title>
        <authorList>
            <person name="Bassil N.M."/>
            <person name="Lloyd J.R."/>
        </authorList>
    </citation>
    <scope>NUCLEOTIDE SEQUENCE [LARGE SCALE GENOMIC DNA]</scope>
    <source>
        <strain evidence="9 10">NB2006</strain>
    </source>
</reference>
<accession>A0A1S2L755</accession>
<protein>
    <recommendedName>
        <fullName evidence="5">Ribosome maturation factor RimM</fullName>
    </recommendedName>
</protein>
<dbReference type="InterPro" id="IPR011033">
    <property type="entry name" value="PRC_barrel-like_sf"/>
</dbReference>
<gene>
    <name evidence="5 9" type="primary">rimM</name>
    <name evidence="9" type="ORF">AWH56_017180</name>
    <name evidence="8" type="ORF">AWH56_19680</name>
</gene>
<dbReference type="KEGG" id="aia:AWH56_017180"/>
<evidence type="ECO:0000259" key="6">
    <source>
        <dbReference type="Pfam" id="PF01782"/>
    </source>
</evidence>
<reference evidence="9 10" key="2">
    <citation type="journal article" date="2017" name="Genome Announc.">
        <title>Draft Genome Sequences of Four Alkaliphilic Bacteria Belonging to the Anaerobacillus Genus.</title>
        <authorList>
            <person name="Bassil N.M."/>
            <person name="Lloyd J.R."/>
        </authorList>
    </citation>
    <scope>NUCLEOTIDE SEQUENCE [LARGE SCALE GENOMIC DNA]</scope>
    <source>
        <strain evidence="9 10">NB2006</strain>
    </source>
</reference>
<comment type="subcellular location">
    <subcellularLocation>
        <location evidence="5">Cytoplasm</location>
    </subcellularLocation>
</comment>
<dbReference type="InterPro" id="IPR027275">
    <property type="entry name" value="PRC-brl_dom"/>
</dbReference>
<evidence type="ECO:0000256" key="5">
    <source>
        <dbReference type="HAMAP-Rule" id="MF_00014"/>
    </source>
</evidence>
<dbReference type="GO" id="GO:0005840">
    <property type="term" value="C:ribosome"/>
    <property type="evidence" value="ECO:0007669"/>
    <property type="project" value="InterPro"/>
</dbReference>
<dbReference type="GO" id="GO:0006364">
    <property type="term" value="P:rRNA processing"/>
    <property type="evidence" value="ECO:0007669"/>
    <property type="project" value="UniProtKB-UniRule"/>
</dbReference>
<keyword evidence="10" id="KW-1185">Reference proteome</keyword>
<dbReference type="Gene3D" id="2.40.30.60">
    <property type="entry name" value="RimM"/>
    <property type="match status" value="1"/>
</dbReference>
<dbReference type="Pfam" id="PF05239">
    <property type="entry name" value="PRC"/>
    <property type="match status" value="1"/>
</dbReference>
<evidence type="ECO:0000256" key="2">
    <source>
        <dbReference type="ARBA" id="ARBA00022517"/>
    </source>
</evidence>
<dbReference type="Pfam" id="PF01782">
    <property type="entry name" value="RimM"/>
    <property type="match status" value="1"/>
</dbReference>
<evidence type="ECO:0000313" key="9">
    <source>
        <dbReference type="EMBL" id="QOY34445.1"/>
    </source>
</evidence>
<dbReference type="SUPFAM" id="SSF50346">
    <property type="entry name" value="PRC-barrel domain"/>
    <property type="match status" value="1"/>
</dbReference>
<dbReference type="GO" id="GO:0005737">
    <property type="term" value="C:cytoplasm"/>
    <property type="evidence" value="ECO:0007669"/>
    <property type="project" value="UniProtKB-SubCell"/>
</dbReference>
<reference evidence="9" key="4">
    <citation type="submission" date="2020-10" db="EMBL/GenBank/DDBJ databases">
        <authorList>
            <person name="Bassil N.M."/>
            <person name="Lloyd J.R."/>
        </authorList>
    </citation>
    <scope>NUCLEOTIDE SEQUENCE</scope>
    <source>
        <strain evidence="9">NB2006</strain>
    </source>
</reference>
<dbReference type="GO" id="GO:0042274">
    <property type="term" value="P:ribosomal small subunit biogenesis"/>
    <property type="evidence" value="ECO:0007669"/>
    <property type="project" value="UniProtKB-UniRule"/>
</dbReference>
<evidence type="ECO:0000313" key="8">
    <source>
        <dbReference type="EMBL" id="OIJ08130.1"/>
    </source>
</evidence>
<dbReference type="InterPro" id="IPR002676">
    <property type="entry name" value="RimM_N"/>
</dbReference>
<dbReference type="InterPro" id="IPR011961">
    <property type="entry name" value="RimM"/>
</dbReference>
<dbReference type="Proteomes" id="UP000180175">
    <property type="component" value="Chromosome"/>
</dbReference>
<dbReference type="PANTHER" id="PTHR33692">
    <property type="entry name" value="RIBOSOME MATURATION FACTOR RIMM"/>
    <property type="match status" value="1"/>
</dbReference>
<dbReference type="EMBL" id="LQXD01000165">
    <property type="protein sequence ID" value="OIJ08130.1"/>
    <property type="molecule type" value="Genomic_DNA"/>
</dbReference>
<dbReference type="SUPFAM" id="SSF50447">
    <property type="entry name" value="Translation proteins"/>
    <property type="match status" value="1"/>
</dbReference>
<comment type="domain">
    <text evidence="5">The PRC barrel domain binds ribosomal protein uS19.</text>
</comment>
<dbReference type="InterPro" id="IPR036976">
    <property type="entry name" value="RimM_N_sf"/>
</dbReference>
<keyword evidence="2 5" id="KW-0690">Ribosome biogenesis</keyword>
<dbReference type="OrthoDB" id="9810331at2"/>
<evidence type="ECO:0000256" key="4">
    <source>
        <dbReference type="ARBA" id="ARBA00023186"/>
    </source>
</evidence>
<reference evidence="8 10" key="1">
    <citation type="submission" date="2016-10" db="EMBL/GenBank/DDBJ databases">
        <title>Draft genome sequences of four alkaliphilic bacteria belonging to the Anaerobacillus genus.</title>
        <authorList>
            <person name="Bassil N.M."/>
            <person name="Lloyd J.R."/>
        </authorList>
    </citation>
    <scope>NUCLEOTIDE SEQUENCE [LARGE SCALE GENOMIC DNA]</scope>
    <source>
        <strain evidence="8 10">NB2006</strain>
    </source>
</reference>
<evidence type="ECO:0000259" key="7">
    <source>
        <dbReference type="Pfam" id="PF05239"/>
    </source>
</evidence>
<dbReference type="AlphaFoldDB" id="A0A1S2L755"/>
<evidence type="ECO:0000313" key="10">
    <source>
        <dbReference type="Proteomes" id="UP000180175"/>
    </source>
</evidence>
<dbReference type="PANTHER" id="PTHR33692:SF1">
    <property type="entry name" value="RIBOSOME MATURATION FACTOR RIMM"/>
    <property type="match status" value="1"/>
</dbReference>
<comment type="similarity">
    <text evidence="5">Belongs to the RimM family.</text>
</comment>
<dbReference type="GO" id="GO:0043022">
    <property type="term" value="F:ribosome binding"/>
    <property type="evidence" value="ECO:0007669"/>
    <property type="project" value="InterPro"/>
</dbReference>
<dbReference type="NCBIfam" id="TIGR02273">
    <property type="entry name" value="16S_RimM"/>
    <property type="match status" value="1"/>
</dbReference>
<comment type="subunit">
    <text evidence="5">Binds ribosomal protein uS19.</text>
</comment>